<protein>
    <recommendedName>
        <fullName evidence="8">Gram-positive cocci surface proteins LPxTG domain-containing protein</fullName>
    </recommendedName>
</protein>
<evidence type="ECO:0000256" key="1">
    <source>
        <dbReference type="ARBA" id="ARBA00022512"/>
    </source>
</evidence>
<dbReference type="Proteomes" id="UP000049578">
    <property type="component" value="Unassembled WGS sequence"/>
</dbReference>
<keyword evidence="3" id="KW-0732">Signal</keyword>
<dbReference type="PROSITE" id="PS50847">
    <property type="entry name" value="GRAM_POS_ANCHORING"/>
    <property type="match status" value="1"/>
</dbReference>
<dbReference type="Pfam" id="PF00746">
    <property type="entry name" value="Gram_pos_anchor"/>
    <property type="match status" value="1"/>
</dbReference>
<keyword evidence="7" id="KW-1133">Transmembrane helix</keyword>
<name>A0A0P6S2E9_9STRE</name>
<gene>
    <name evidence="9" type="ORF">AKK44_05450</name>
</gene>
<keyword evidence="4" id="KW-0677">Repeat</keyword>
<proteinExistence type="predicted"/>
<dbReference type="InterPro" id="IPR019931">
    <property type="entry name" value="LPXTG_anchor"/>
</dbReference>
<dbReference type="PATRIC" id="fig|119224.3.peg.631"/>
<keyword evidence="5" id="KW-0572">Peptidoglycan-anchor</keyword>
<dbReference type="EMBL" id="LHQM01000021">
    <property type="protein sequence ID" value="KPJ22256.1"/>
    <property type="molecule type" value="Genomic_DNA"/>
</dbReference>
<feature type="non-terminal residue" evidence="9">
    <location>
        <position position="1"/>
    </location>
</feature>
<keyword evidence="2" id="KW-0964">Secreted</keyword>
<dbReference type="RefSeq" id="WP_152911065.1">
    <property type="nucleotide sequence ID" value="NZ_LHQM01000021.1"/>
</dbReference>
<keyword evidence="1" id="KW-0134">Cell wall</keyword>
<sequence length="85" mass="8779">PEVKPEKDTKDNSDKAPKGHKDGKSSVPMTKLTPATPIAPKAVAPKAEHQLPSTGESTNPFFTAAAVAVMASAGVLAVSAKRKED</sequence>
<evidence type="ECO:0000256" key="4">
    <source>
        <dbReference type="ARBA" id="ARBA00022737"/>
    </source>
</evidence>
<evidence type="ECO:0000256" key="2">
    <source>
        <dbReference type="ARBA" id="ARBA00022525"/>
    </source>
</evidence>
<feature type="region of interest" description="Disordered" evidence="6">
    <location>
        <begin position="1"/>
        <end position="58"/>
    </location>
</feature>
<evidence type="ECO:0000256" key="7">
    <source>
        <dbReference type="SAM" id="Phobius"/>
    </source>
</evidence>
<keyword evidence="10" id="KW-1185">Reference proteome</keyword>
<evidence type="ECO:0000256" key="6">
    <source>
        <dbReference type="SAM" id="MobiDB-lite"/>
    </source>
</evidence>
<accession>A0A0P6S2E9</accession>
<organism evidence="9 10">
    <name type="scientific">Streptococcus phocae</name>
    <dbReference type="NCBI Taxonomy" id="119224"/>
    <lineage>
        <taxon>Bacteria</taxon>
        <taxon>Bacillati</taxon>
        <taxon>Bacillota</taxon>
        <taxon>Bacilli</taxon>
        <taxon>Lactobacillales</taxon>
        <taxon>Streptococcaceae</taxon>
        <taxon>Streptococcus</taxon>
    </lineage>
</organism>
<keyword evidence="7" id="KW-0472">Membrane</keyword>
<evidence type="ECO:0000313" key="9">
    <source>
        <dbReference type="EMBL" id="KPJ22256.1"/>
    </source>
</evidence>
<feature type="compositionally biased region" description="Basic and acidic residues" evidence="6">
    <location>
        <begin position="1"/>
        <end position="24"/>
    </location>
</feature>
<evidence type="ECO:0000256" key="5">
    <source>
        <dbReference type="ARBA" id="ARBA00023088"/>
    </source>
</evidence>
<evidence type="ECO:0000256" key="3">
    <source>
        <dbReference type="ARBA" id="ARBA00022729"/>
    </source>
</evidence>
<feature type="transmembrane region" description="Helical" evidence="7">
    <location>
        <begin position="61"/>
        <end position="80"/>
    </location>
</feature>
<feature type="domain" description="Gram-positive cocci surface proteins LPxTG" evidence="8">
    <location>
        <begin position="51"/>
        <end position="85"/>
    </location>
</feature>
<evidence type="ECO:0000313" key="10">
    <source>
        <dbReference type="Proteomes" id="UP000049578"/>
    </source>
</evidence>
<dbReference type="InterPro" id="IPR019950">
    <property type="entry name" value="M_anchor"/>
</dbReference>
<dbReference type="AlphaFoldDB" id="A0A0P6S2E9"/>
<evidence type="ECO:0000259" key="8">
    <source>
        <dbReference type="PROSITE" id="PS50847"/>
    </source>
</evidence>
<dbReference type="PRINTS" id="PR00015">
    <property type="entry name" value="GPOSANCHOR"/>
</dbReference>
<comment type="caution">
    <text evidence="9">The sequence shown here is derived from an EMBL/GenBank/DDBJ whole genome shotgun (WGS) entry which is preliminary data.</text>
</comment>
<dbReference type="NCBIfam" id="TIGR01167">
    <property type="entry name" value="LPXTG_anchor"/>
    <property type="match status" value="1"/>
</dbReference>
<keyword evidence="7" id="KW-0812">Transmembrane</keyword>
<reference evidence="9 10" key="1">
    <citation type="submission" date="2015-08" db="EMBL/GenBank/DDBJ databases">
        <title>Genome sequence of Streptococcus phocae subsp. phocae ATCC 51973T isolated from liver specimen obtained from seal.</title>
        <authorList>
            <person name="Avendano-Herrera R."/>
        </authorList>
    </citation>
    <scope>NUCLEOTIDE SEQUENCE [LARGE SCALE GENOMIC DNA]</scope>
    <source>
        <strain evidence="9 10">ATCC 51973</strain>
    </source>
</reference>